<dbReference type="PROSITE" id="PS50850">
    <property type="entry name" value="MFS"/>
    <property type="match status" value="1"/>
</dbReference>
<feature type="transmembrane region" description="Helical" evidence="6">
    <location>
        <begin position="250"/>
        <end position="272"/>
    </location>
</feature>
<dbReference type="Pfam" id="PF07690">
    <property type="entry name" value="MFS_1"/>
    <property type="match status" value="1"/>
</dbReference>
<comment type="subcellular location">
    <subcellularLocation>
        <location evidence="1">Membrane</location>
        <topology evidence="1">Multi-pass membrane protein</topology>
    </subcellularLocation>
</comment>
<protein>
    <submittedName>
        <fullName evidence="8">MFS transporter</fullName>
    </submittedName>
</protein>
<dbReference type="InterPro" id="IPR011701">
    <property type="entry name" value="MFS"/>
</dbReference>
<name>A0ABW9AXN5_9BURK</name>
<feature type="transmembrane region" description="Helical" evidence="6">
    <location>
        <begin position="183"/>
        <end position="206"/>
    </location>
</feature>
<feature type="domain" description="Major facilitator superfamily (MFS) profile" evidence="7">
    <location>
        <begin position="24"/>
        <end position="431"/>
    </location>
</feature>
<feature type="transmembrane region" description="Helical" evidence="6">
    <location>
        <begin position="340"/>
        <end position="360"/>
    </location>
</feature>
<dbReference type="EMBL" id="JAQQEZ010000023">
    <property type="protein sequence ID" value="MFM0004763.1"/>
    <property type="molecule type" value="Genomic_DNA"/>
</dbReference>
<dbReference type="InterPro" id="IPR020846">
    <property type="entry name" value="MFS_dom"/>
</dbReference>
<evidence type="ECO:0000256" key="6">
    <source>
        <dbReference type="SAM" id="Phobius"/>
    </source>
</evidence>
<evidence type="ECO:0000259" key="7">
    <source>
        <dbReference type="PROSITE" id="PS50850"/>
    </source>
</evidence>
<organism evidence="8 9">
    <name type="scientific">Paraburkholderia dipogonis</name>
    <dbReference type="NCBI Taxonomy" id="1211383"/>
    <lineage>
        <taxon>Bacteria</taxon>
        <taxon>Pseudomonadati</taxon>
        <taxon>Pseudomonadota</taxon>
        <taxon>Betaproteobacteria</taxon>
        <taxon>Burkholderiales</taxon>
        <taxon>Burkholderiaceae</taxon>
        <taxon>Paraburkholderia</taxon>
    </lineage>
</organism>
<keyword evidence="4 6" id="KW-1133">Transmembrane helix</keyword>
<evidence type="ECO:0000256" key="3">
    <source>
        <dbReference type="ARBA" id="ARBA00022692"/>
    </source>
</evidence>
<feature type="transmembrane region" description="Helical" evidence="6">
    <location>
        <begin position="20"/>
        <end position="37"/>
    </location>
</feature>
<evidence type="ECO:0000256" key="4">
    <source>
        <dbReference type="ARBA" id="ARBA00022989"/>
    </source>
</evidence>
<keyword evidence="5 6" id="KW-0472">Membrane</keyword>
<sequence length="443" mass="47898">MNKVASVNFSGVEQTVMTKVAWRILPFLMLLYFVAFVDRVNIAFASLQMNADVGLSSVAYGIGASAFFVSYFLFEVPSNFILSKVGPRRWIARILVTWGLVSGAMMFVSGEKSFYVLRFLLGMAEAGFFPGIVVYLSRWFTASYRGRVTGIFIVAIPLSGLIGGPISGLILDGMNGVSGLRGWQWMFLLEAIPAVVLGIGCLWWLADHPADVTWLSSDDKDRLERMLESERRALDSEARYPLSAAFANRAVLLLAGTLFCIVFGTTGIAFFLPQIIKSFGYSNTTVGFLSAVPYLAGVIAMVSWARHSDTHRERVAHLATATLFGALGFIALAFLLPVHWAAMIALCFAAMGVYASNALLWTLPSELMTGTAAAVAIGVINSLANLSGVIAPSLLGWSRQVSGGFALPAWIFAGFLVLGTVLTVLFSRTPMFTTSRRALGKAV</sequence>
<dbReference type="CDD" id="cd17319">
    <property type="entry name" value="MFS_ExuT_GudP_like"/>
    <property type="match status" value="1"/>
</dbReference>
<dbReference type="Proteomes" id="UP001629230">
    <property type="component" value="Unassembled WGS sequence"/>
</dbReference>
<keyword evidence="3 6" id="KW-0812">Transmembrane</keyword>
<keyword evidence="2" id="KW-0813">Transport</keyword>
<dbReference type="RefSeq" id="WP_165923961.1">
    <property type="nucleotide sequence ID" value="NZ_JAQQEZ010000023.1"/>
</dbReference>
<evidence type="ECO:0000256" key="1">
    <source>
        <dbReference type="ARBA" id="ARBA00004141"/>
    </source>
</evidence>
<feature type="transmembrane region" description="Helical" evidence="6">
    <location>
        <begin position="115"/>
        <end position="136"/>
    </location>
</feature>
<evidence type="ECO:0000256" key="2">
    <source>
        <dbReference type="ARBA" id="ARBA00022448"/>
    </source>
</evidence>
<dbReference type="Gene3D" id="1.20.1250.20">
    <property type="entry name" value="MFS general substrate transporter like domains"/>
    <property type="match status" value="2"/>
</dbReference>
<feature type="transmembrane region" description="Helical" evidence="6">
    <location>
        <begin position="57"/>
        <end position="78"/>
    </location>
</feature>
<accession>A0ABW9AXN5</accession>
<feature type="transmembrane region" description="Helical" evidence="6">
    <location>
        <begin position="284"/>
        <end position="303"/>
    </location>
</feature>
<feature type="transmembrane region" description="Helical" evidence="6">
    <location>
        <begin position="148"/>
        <end position="171"/>
    </location>
</feature>
<dbReference type="SUPFAM" id="SSF103473">
    <property type="entry name" value="MFS general substrate transporter"/>
    <property type="match status" value="1"/>
</dbReference>
<dbReference type="PRINTS" id="PR01036">
    <property type="entry name" value="TCRTETB"/>
</dbReference>
<evidence type="ECO:0000313" key="9">
    <source>
        <dbReference type="Proteomes" id="UP001629230"/>
    </source>
</evidence>
<feature type="transmembrane region" description="Helical" evidence="6">
    <location>
        <begin position="315"/>
        <end position="334"/>
    </location>
</feature>
<feature type="transmembrane region" description="Helical" evidence="6">
    <location>
        <begin position="90"/>
        <end position="109"/>
    </location>
</feature>
<dbReference type="PANTHER" id="PTHR43791:SF36">
    <property type="entry name" value="TRANSPORTER, PUTATIVE (AFU_ORTHOLOGUE AFUA_6G08340)-RELATED"/>
    <property type="match status" value="1"/>
</dbReference>
<dbReference type="InterPro" id="IPR036259">
    <property type="entry name" value="MFS_trans_sf"/>
</dbReference>
<gene>
    <name evidence="8" type="ORF">PQR57_27520</name>
</gene>
<proteinExistence type="predicted"/>
<evidence type="ECO:0000313" key="8">
    <source>
        <dbReference type="EMBL" id="MFM0004763.1"/>
    </source>
</evidence>
<comment type="caution">
    <text evidence="8">The sequence shown here is derived from an EMBL/GenBank/DDBJ whole genome shotgun (WGS) entry which is preliminary data.</text>
</comment>
<keyword evidence="9" id="KW-1185">Reference proteome</keyword>
<evidence type="ECO:0000256" key="5">
    <source>
        <dbReference type="ARBA" id="ARBA00023136"/>
    </source>
</evidence>
<feature type="transmembrane region" description="Helical" evidence="6">
    <location>
        <begin position="407"/>
        <end position="427"/>
    </location>
</feature>
<reference evidence="8 9" key="1">
    <citation type="journal article" date="2024" name="Chem. Sci.">
        <title>Discovery of megapolipeptins by genome mining of a Burkholderiales bacteria collection.</title>
        <authorList>
            <person name="Paulo B.S."/>
            <person name="Recchia M.J.J."/>
            <person name="Lee S."/>
            <person name="Fergusson C.H."/>
            <person name="Romanowski S.B."/>
            <person name="Hernandez A."/>
            <person name="Krull N."/>
            <person name="Liu D.Y."/>
            <person name="Cavanagh H."/>
            <person name="Bos A."/>
            <person name="Gray C.A."/>
            <person name="Murphy B.T."/>
            <person name="Linington R.G."/>
            <person name="Eustaquio A.S."/>
        </authorList>
    </citation>
    <scope>NUCLEOTIDE SEQUENCE [LARGE SCALE GENOMIC DNA]</scope>
    <source>
        <strain evidence="8 9">RL17-350-BIC-A</strain>
    </source>
</reference>
<feature type="transmembrane region" description="Helical" evidence="6">
    <location>
        <begin position="372"/>
        <end position="395"/>
    </location>
</feature>
<dbReference type="PANTHER" id="PTHR43791">
    <property type="entry name" value="PERMEASE-RELATED"/>
    <property type="match status" value="1"/>
</dbReference>